<reference evidence="2 3" key="1">
    <citation type="journal article" date="2018" name="Mol. Plant">
        <title>The genome of Artemisia annua provides insight into the evolution of Asteraceae family and artemisinin biosynthesis.</title>
        <authorList>
            <person name="Shen Q."/>
            <person name="Zhang L."/>
            <person name="Liao Z."/>
            <person name="Wang S."/>
            <person name="Yan T."/>
            <person name="Shi P."/>
            <person name="Liu M."/>
            <person name="Fu X."/>
            <person name="Pan Q."/>
            <person name="Wang Y."/>
            <person name="Lv Z."/>
            <person name="Lu X."/>
            <person name="Zhang F."/>
            <person name="Jiang W."/>
            <person name="Ma Y."/>
            <person name="Chen M."/>
            <person name="Hao X."/>
            <person name="Li L."/>
            <person name="Tang Y."/>
            <person name="Lv G."/>
            <person name="Zhou Y."/>
            <person name="Sun X."/>
            <person name="Brodelius P.E."/>
            <person name="Rose J.K.C."/>
            <person name="Tang K."/>
        </authorList>
    </citation>
    <scope>NUCLEOTIDE SEQUENCE [LARGE SCALE GENOMIC DNA]</scope>
    <source>
        <strain evidence="3">cv. Huhao1</strain>
        <tissue evidence="2">Leaf</tissue>
    </source>
</reference>
<evidence type="ECO:0000313" key="2">
    <source>
        <dbReference type="EMBL" id="PWA64353.1"/>
    </source>
</evidence>
<name>A0A2U1MSW8_ARTAN</name>
<dbReference type="OrthoDB" id="620303at2759"/>
<accession>A0A2U1MSW8</accession>
<dbReference type="InterPro" id="IPR005174">
    <property type="entry name" value="KIB1-4_b-propeller"/>
</dbReference>
<evidence type="ECO:0000313" key="3">
    <source>
        <dbReference type="Proteomes" id="UP000245207"/>
    </source>
</evidence>
<dbReference type="Proteomes" id="UP000245207">
    <property type="component" value="Unassembled WGS sequence"/>
</dbReference>
<comment type="caution">
    <text evidence="2">The sequence shown here is derived from an EMBL/GenBank/DDBJ whole genome shotgun (WGS) entry which is preliminary data.</text>
</comment>
<dbReference type="Pfam" id="PF03478">
    <property type="entry name" value="Beta-prop_KIB1-4"/>
    <property type="match status" value="1"/>
</dbReference>
<gene>
    <name evidence="2" type="ORF">CTI12_AA345250</name>
</gene>
<protein>
    <recommendedName>
        <fullName evidence="1">KIB1-4 beta-propeller domain-containing protein</fullName>
    </recommendedName>
</protein>
<dbReference type="AlphaFoldDB" id="A0A2U1MSW8"/>
<sequence>MNIKMEQKQISCGPVYDRVPPLSAKYQWFVAQSPEDDQEGTGDQFFYNIQDPLSCYRCRIPELLGKRIRGSFHGWLILSNDNMWSLWNPVTSKIMRLPPLILKDGDSTSIKECCLSLPPDDPKSILMLVRTDKPTFVFCLLDRGRKRLKWTEMSYAKQLKRITGDGCFVHSLSCCNGKLYALSTDNTFYYFVIEIGIMVKDGEVVIKLMLFAGRPDPPFHRGSKRKYFLTGSNSELFCIIIGLNFDVETDTTFSTMSLNKVDMTSIDWAKLEGLKRLDLTAKSPEEMEEEFNEMELSSEIWEKIEDLKDGNFFVDLARDNLVAYSPAVASEFGGKIHIRSKTGKIIYSYNLSDGSILLSSMFPSPVLPTSRVSVWECRLAVDYAKATQEVEDKDREIVVRQMIMEFCIGLEYLNFRATCKRCHLAAPVLQWRGEAALKRLENYSLLSPWLMVVDKKRGVVTFEDPLFGYKYFMKKLPDSIGDGEICYSAYGWLLFYTEYGLEFCNPFTNEVHDLPVPDIFFYSLCFSAPPFSPDCMVVGFNTEDLYALGDDGELHVFKNLAQEDFSWKKDVVEAPRSCCRSSNEFFLTKCGHQHLLLVIVAHFGESIEVFMLNHLTSKWEKINSLAKLVIYISDSACFCSVAKMPEMENKIFFARLYNKNGKVAFYSLETGMYHTLNAKNIEESFEDFVGTKHYPFNPHVWIEPRWF</sequence>
<keyword evidence="3" id="KW-1185">Reference proteome</keyword>
<organism evidence="2 3">
    <name type="scientific">Artemisia annua</name>
    <name type="common">Sweet wormwood</name>
    <dbReference type="NCBI Taxonomy" id="35608"/>
    <lineage>
        <taxon>Eukaryota</taxon>
        <taxon>Viridiplantae</taxon>
        <taxon>Streptophyta</taxon>
        <taxon>Embryophyta</taxon>
        <taxon>Tracheophyta</taxon>
        <taxon>Spermatophyta</taxon>
        <taxon>Magnoliopsida</taxon>
        <taxon>eudicotyledons</taxon>
        <taxon>Gunneridae</taxon>
        <taxon>Pentapetalae</taxon>
        <taxon>asterids</taxon>
        <taxon>campanulids</taxon>
        <taxon>Asterales</taxon>
        <taxon>Asteraceae</taxon>
        <taxon>Asteroideae</taxon>
        <taxon>Anthemideae</taxon>
        <taxon>Artemisiinae</taxon>
        <taxon>Artemisia</taxon>
    </lineage>
</organism>
<dbReference type="EMBL" id="PKPP01004440">
    <property type="protein sequence ID" value="PWA64353.1"/>
    <property type="molecule type" value="Genomic_DNA"/>
</dbReference>
<dbReference type="PANTHER" id="PTHR33127:SF5">
    <property type="entry name" value="TRANSMEMBRANE PROTEIN"/>
    <property type="match status" value="1"/>
</dbReference>
<evidence type="ECO:0000259" key="1">
    <source>
        <dbReference type="Pfam" id="PF03478"/>
    </source>
</evidence>
<proteinExistence type="predicted"/>
<feature type="domain" description="KIB1-4 beta-propeller" evidence="1">
    <location>
        <begin position="46"/>
        <end position="317"/>
    </location>
</feature>
<dbReference type="PANTHER" id="PTHR33127">
    <property type="entry name" value="TRANSMEMBRANE PROTEIN"/>
    <property type="match status" value="1"/>
</dbReference>
<dbReference type="STRING" id="35608.A0A2U1MSW8"/>